<dbReference type="EMBL" id="JACXVP010000011">
    <property type="protein sequence ID" value="KAG5577749.1"/>
    <property type="molecule type" value="Genomic_DNA"/>
</dbReference>
<name>A0A9J5WR13_SOLCO</name>
<keyword evidence="1" id="KW-1133">Transmembrane helix</keyword>
<organism evidence="2 3">
    <name type="scientific">Solanum commersonii</name>
    <name type="common">Commerson's wild potato</name>
    <name type="synonym">Commerson's nightshade</name>
    <dbReference type="NCBI Taxonomy" id="4109"/>
    <lineage>
        <taxon>Eukaryota</taxon>
        <taxon>Viridiplantae</taxon>
        <taxon>Streptophyta</taxon>
        <taxon>Embryophyta</taxon>
        <taxon>Tracheophyta</taxon>
        <taxon>Spermatophyta</taxon>
        <taxon>Magnoliopsida</taxon>
        <taxon>eudicotyledons</taxon>
        <taxon>Gunneridae</taxon>
        <taxon>Pentapetalae</taxon>
        <taxon>asterids</taxon>
        <taxon>lamiids</taxon>
        <taxon>Solanales</taxon>
        <taxon>Solanaceae</taxon>
        <taxon>Solanoideae</taxon>
        <taxon>Solaneae</taxon>
        <taxon>Solanum</taxon>
    </lineage>
</organism>
<keyword evidence="1" id="KW-0812">Transmembrane</keyword>
<keyword evidence="3" id="KW-1185">Reference proteome</keyword>
<evidence type="ECO:0000313" key="2">
    <source>
        <dbReference type="EMBL" id="KAG5577749.1"/>
    </source>
</evidence>
<dbReference type="AlphaFoldDB" id="A0A9J5WR13"/>
<comment type="caution">
    <text evidence="2">The sequence shown here is derived from an EMBL/GenBank/DDBJ whole genome shotgun (WGS) entry which is preliminary data.</text>
</comment>
<accession>A0A9J5WR13</accession>
<proteinExistence type="predicted"/>
<sequence length="143" mass="15930">MEKLPRFCCISMNVGGWFKCGPDKILLHQSWDLANLPSVKLTLLDCWKQMSLTFLSSLLSSLYFTLALLSYLFSSRESVKNSLSVPSRVVVRSTYIYPPHTPPVGLYWAEYAKSDAPKFTPSKTKARALIGCVAATNCNGKKS</sequence>
<evidence type="ECO:0000256" key="1">
    <source>
        <dbReference type="SAM" id="Phobius"/>
    </source>
</evidence>
<reference evidence="2 3" key="1">
    <citation type="submission" date="2020-09" db="EMBL/GenBank/DDBJ databases">
        <title>De no assembly of potato wild relative species, Solanum commersonii.</title>
        <authorList>
            <person name="Cho K."/>
        </authorList>
    </citation>
    <scope>NUCLEOTIDE SEQUENCE [LARGE SCALE GENOMIC DNA]</scope>
    <source>
        <strain evidence="2">LZ3.2</strain>
        <tissue evidence="2">Leaf</tissue>
    </source>
</reference>
<feature type="transmembrane region" description="Helical" evidence="1">
    <location>
        <begin position="52"/>
        <end position="73"/>
    </location>
</feature>
<keyword evidence="1" id="KW-0472">Membrane</keyword>
<gene>
    <name evidence="2" type="ORF">H5410_057883</name>
</gene>
<dbReference type="Proteomes" id="UP000824120">
    <property type="component" value="Chromosome 11"/>
</dbReference>
<protein>
    <submittedName>
        <fullName evidence="2">Uncharacterized protein</fullName>
    </submittedName>
</protein>
<evidence type="ECO:0000313" key="3">
    <source>
        <dbReference type="Proteomes" id="UP000824120"/>
    </source>
</evidence>